<dbReference type="Pfam" id="PF23209">
    <property type="entry name" value="IDM1_C"/>
    <property type="match status" value="1"/>
</dbReference>
<evidence type="ECO:0000256" key="5">
    <source>
        <dbReference type="SAM" id="MobiDB-lite"/>
    </source>
</evidence>
<dbReference type="PANTHER" id="PTHR46309">
    <property type="entry name" value="PHD FINGER PROTEIN 12"/>
    <property type="match status" value="1"/>
</dbReference>
<evidence type="ECO:0000313" key="8">
    <source>
        <dbReference type="EMBL" id="KAJ0204758.1"/>
    </source>
</evidence>
<evidence type="ECO:0000259" key="7">
    <source>
        <dbReference type="PROSITE" id="PS51186"/>
    </source>
</evidence>
<dbReference type="PROSITE" id="PS50016">
    <property type="entry name" value="ZF_PHD_2"/>
    <property type="match status" value="1"/>
</dbReference>
<dbReference type="InterPro" id="IPR011011">
    <property type="entry name" value="Znf_FYVE_PHD"/>
</dbReference>
<dbReference type="PROSITE" id="PS51186">
    <property type="entry name" value="GNAT"/>
    <property type="match status" value="1"/>
</dbReference>
<dbReference type="EMBL" id="NBSK02000005">
    <property type="protein sequence ID" value="KAJ0204758.1"/>
    <property type="molecule type" value="Genomic_DNA"/>
</dbReference>
<keyword evidence="1" id="KW-0479">Metal-binding</keyword>
<evidence type="ECO:0000256" key="2">
    <source>
        <dbReference type="ARBA" id="ARBA00022771"/>
    </source>
</evidence>
<dbReference type="InterPro" id="IPR001965">
    <property type="entry name" value="Znf_PHD"/>
</dbReference>
<dbReference type="GO" id="GO:0003714">
    <property type="term" value="F:transcription corepressor activity"/>
    <property type="evidence" value="ECO:0007669"/>
    <property type="project" value="InterPro"/>
</dbReference>
<evidence type="ECO:0000256" key="3">
    <source>
        <dbReference type="ARBA" id="ARBA00022833"/>
    </source>
</evidence>
<dbReference type="InterPro" id="IPR056511">
    <property type="entry name" value="IDM1_C"/>
</dbReference>
<dbReference type="SMART" id="SM00249">
    <property type="entry name" value="PHD"/>
    <property type="match status" value="1"/>
</dbReference>
<feature type="region of interest" description="Disordered" evidence="5">
    <location>
        <begin position="34"/>
        <end position="77"/>
    </location>
</feature>
<keyword evidence="2 4" id="KW-0863">Zinc-finger</keyword>
<dbReference type="InterPro" id="IPR013083">
    <property type="entry name" value="Znf_RING/FYVE/PHD"/>
</dbReference>
<dbReference type="PANTHER" id="PTHR46309:SF25">
    <property type="entry name" value="ACYL-COA N-ACYLTRANSFERASE WITH RING_FYVE_PHD-TYPE ZINC FINGER PROTEIN-RELATED"/>
    <property type="match status" value="1"/>
</dbReference>
<dbReference type="AlphaFoldDB" id="A0A9R1VHC9"/>
<evidence type="ECO:0000256" key="4">
    <source>
        <dbReference type="PROSITE-ProRule" id="PRU00146"/>
    </source>
</evidence>
<feature type="domain" description="N-acetyltransferase" evidence="7">
    <location>
        <begin position="338"/>
        <end position="487"/>
    </location>
</feature>
<dbReference type="GO" id="GO:0016747">
    <property type="term" value="F:acyltransferase activity, transferring groups other than amino-acyl groups"/>
    <property type="evidence" value="ECO:0007669"/>
    <property type="project" value="InterPro"/>
</dbReference>
<evidence type="ECO:0000313" key="9">
    <source>
        <dbReference type="Proteomes" id="UP000235145"/>
    </source>
</evidence>
<dbReference type="InterPro" id="IPR042163">
    <property type="entry name" value="PHF12"/>
</dbReference>
<name>A0A9R1VHC9_LACSA</name>
<accession>A0A9R1VHC9</accession>
<gene>
    <name evidence="8" type="ORF">LSAT_V11C500296600</name>
</gene>
<feature type="domain" description="PHD-type" evidence="6">
    <location>
        <begin position="193"/>
        <end position="239"/>
    </location>
</feature>
<reference evidence="8 9" key="1">
    <citation type="journal article" date="2017" name="Nat. Commun.">
        <title>Genome assembly with in vitro proximity ligation data and whole-genome triplication in lettuce.</title>
        <authorList>
            <person name="Reyes-Chin-Wo S."/>
            <person name="Wang Z."/>
            <person name="Yang X."/>
            <person name="Kozik A."/>
            <person name="Arikit S."/>
            <person name="Song C."/>
            <person name="Xia L."/>
            <person name="Froenicke L."/>
            <person name="Lavelle D.O."/>
            <person name="Truco M.J."/>
            <person name="Xia R."/>
            <person name="Zhu S."/>
            <person name="Xu C."/>
            <person name="Xu H."/>
            <person name="Xu X."/>
            <person name="Cox K."/>
            <person name="Korf I."/>
            <person name="Meyers B.C."/>
            <person name="Michelmore R.W."/>
        </authorList>
    </citation>
    <scope>NUCLEOTIDE SEQUENCE [LARGE SCALE GENOMIC DNA]</scope>
    <source>
        <strain evidence="9">cv. Salinas</strain>
        <tissue evidence="8">Seedlings</tissue>
    </source>
</reference>
<dbReference type="Gene3D" id="3.30.40.10">
    <property type="entry name" value="Zinc/RING finger domain, C3HC4 (zinc finger)"/>
    <property type="match status" value="1"/>
</dbReference>
<sequence length="528" mass="59448">MCIGACDGEAFDFVGFITFRLKLNRFIMCKKSRNNSIPEKSPSVGDPTENRKRKHDSTEPLNQTQVQKRPKRDVRLPSSLHDFYVEPSLKLTRKRKPRKIRTSGVCKMNASGNTPETHSDEISAFTPIPESELRKVLSALRKARGDKNVKIKKEPDMDMEMEMEKDSGDRLGEKSSNVIGYNYIDTTGDNFNEDICDICGGDDGQLICCDGCPATFHLSCLQIQTLPSDRWYCMYCSCKFCGGVVFDWQSCIPHWILSCCLCDDKFHKTCGETNVAKIDYGDLFLCGKTCHEIYARLQAMLGVKIGIGEGFSLTLLKRSEDRETDIKKIKCSSYKLAVALSVMNECFHPVVDIRSGVDIIRNVVYNCGSNFKRLNHGGFFTAIMEKDDEVISVASIRVHGKMLAEMPFIGTRKVYRGQGMCRRLLHSVESVLSFLGVEELVIPVIPNLLGTWTTVFGFKPLEESTRQNMKSMSIVVFPGTYMLQKHIPQNQSTNWKLGRVAESNYLRKLAANLLSQTTAEIEFGGLLT</sequence>
<dbReference type="SUPFAM" id="SSF55729">
    <property type="entry name" value="Acyl-CoA N-acyltransferases (Nat)"/>
    <property type="match status" value="1"/>
</dbReference>
<dbReference type="Pfam" id="PF00628">
    <property type="entry name" value="PHD"/>
    <property type="match status" value="1"/>
</dbReference>
<dbReference type="SUPFAM" id="SSF57903">
    <property type="entry name" value="FYVE/PHD zinc finger"/>
    <property type="match status" value="1"/>
</dbReference>
<dbReference type="InterPro" id="IPR016181">
    <property type="entry name" value="Acyl_CoA_acyltransferase"/>
</dbReference>
<keyword evidence="9" id="KW-1185">Reference proteome</keyword>
<dbReference type="GO" id="GO:0008270">
    <property type="term" value="F:zinc ion binding"/>
    <property type="evidence" value="ECO:0007669"/>
    <property type="project" value="UniProtKB-KW"/>
</dbReference>
<comment type="caution">
    <text evidence="8">The sequence shown here is derived from an EMBL/GenBank/DDBJ whole genome shotgun (WGS) entry which is preliminary data.</text>
</comment>
<evidence type="ECO:0000259" key="6">
    <source>
        <dbReference type="PROSITE" id="PS50016"/>
    </source>
</evidence>
<evidence type="ECO:0000256" key="1">
    <source>
        <dbReference type="ARBA" id="ARBA00022723"/>
    </source>
</evidence>
<keyword evidence="3" id="KW-0862">Zinc</keyword>
<dbReference type="InterPro" id="IPR019787">
    <property type="entry name" value="Znf_PHD-finger"/>
</dbReference>
<feature type="region of interest" description="Disordered" evidence="5">
    <location>
        <begin position="94"/>
        <end position="121"/>
    </location>
</feature>
<protein>
    <recommendedName>
        <fullName evidence="10">PHD-type domain-containing protein</fullName>
    </recommendedName>
</protein>
<dbReference type="InterPro" id="IPR000182">
    <property type="entry name" value="GNAT_dom"/>
</dbReference>
<evidence type="ECO:0008006" key="10">
    <source>
        <dbReference type="Google" id="ProtNLM"/>
    </source>
</evidence>
<dbReference type="Proteomes" id="UP000235145">
    <property type="component" value="Unassembled WGS sequence"/>
</dbReference>
<proteinExistence type="predicted"/>
<organism evidence="8 9">
    <name type="scientific">Lactuca sativa</name>
    <name type="common">Garden lettuce</name>
    <dbReference type="NCBI Taxonomy" id="4236"/>
    <lineage>
        <taxon>Eukaryota</taxon>
        <taxon>Viridiplantae</taxon>
        <taxon>Streptophyta</taxon>
        <taxon>Embryophyta</taxon>
        <taxon>Tracheophyta</taxon>
        <taxon>Spermatophyta</taxon>
        <taxon>Magnoliopsida</taxon>
        <taxon>eudicotyledons</taxon>
        <taxon>Gunneridae</taxon>
        <taxon>Pentapetalae</taxon>
        <taxon>asterids</taxon>
        <taxon>campanulids</taxon>
        <taxon>Asterales</taxon>
        <taxon>Asteraceae</taxon>
        <taxon>Cichorioideae</taxon>
        <taxon>Cichorieae</taxon>
        <taxon>Lactucinae</taxon>
        <taxon>Lactuca</taxon>
    </lineage>
</organism>